<dbReference type="PROSITE" id="PS51032">
    <property type="entry name" value="AP2_ERF"/>
    <property type="match status" value="1"/>
</dbReference>
<dbReference type="InterPro" id="IPR001471">
    <property type="entry name" value="AP2/ERF_dom"/>
</dbReference>
<accession>A0ABU6T2J6</accession>
<dbReference type="PANTHER" id="PTHR31190:SF492">
    <property type="entry name" value="AP2 DOMAIN CLASS TRANSCRIPTION FACTOR"/>
    <property type="match status" value="1"/>
</dbReference>
<keyword evidence="5" id="KW-0539">Nucleus</keyword>
<comment type="subcellular location">
    <subcellularLocation>
        <location evidence="1">Nucleus</location>
    </subcellularLocation>
</comment>
<reference evidence="9 10" key="1">
    <citation type="journal article" date="2023" name="Plants (Basel)">
        <title>Bridging the Gap: Combining Genomics and Transcriptomics Approaches to Understand Stylosanthes scabra, an Orphan Legume from the Brazilian Caatinga.</title>
        <authorList>
            <person name="Ferreira-Neto J.R.C."/>
            <person name="da Silva M.D."/>
            <person name="Binneck E."/>
            <person name="de Melo N.F."/>
            <person name="da Silva R.H."/>
            <person name="de Melo A.L.T.M."/>
            <person name="Pandolfi V."/>
            <person name="Bustamante F.O."/>
            <person name="Brasileiro-Vidal A.C."/>
            <person name="Benko-Iseppon A.M."/>
        </authorList>
    </citation>
    <scope>NUCLEOTIDE SEQUENCE [LARGE SCALE GENOMIC DNA]</scope>
    <source>
        <tissue evidence="9">Leaves</tissue>
    </source>
</reference>
<evidence type="ECO:0000313" key="9">
    <source>
        <dbReference type="EMBL" id="MED6142765.1"/>
    </source>
</evidence>
<feature type="compositionally biased region" description="Low complexity" evidence="7">
    <location>
        <begin position="37"/>
        <end position="46"/>
    </location>
</feature>
<feature type="compositionally biased region" description="Low complexity" evidence="7">
    <location>
        <begin position="197"/>
        <end position="214"/>
    </location>
</feature>
<evidence type="ECO:0000313" key="10">
    <source>
        <dbReference type="Proteomes" id="UP001341840"/>
    </source>
</evidence>
<evidence type="ECO:0000256" key="4">
    <source>
        <dbReference type="ARBA" id="ARBA00023163"/>
    </source>
</evidence>
<feature type="compositionally biased region" description="Basic and acidic residues" evidence="7">
    <location>
        <begin position="59"/>
        <end position="74"/>
    </location>
</feature>
<proteinExistence type="inferred from homology"/>
<evidence type="ECO:0000256" key="7">
    <source>
        <dbReference type="SAM" id="MobiDB-lite"/>
    </source>
</evidence>
<evidence type="ECO:0000256" key="1">
    <source>
        <dbReference type="ARBA" id="ARBA00004123"/>
    </source>
</evidence>
<keyword evidence="2" id="KW-0805">Transcription regulation</keyword>
<dbReference type="PANTHER" id="PTHR31190">
    <property type="entry name" value="DNA-BINDING DOMAIN"/>
    <property type="match status" value="1"/>
</dbReference>
<name>A0ABU6T2J6_9FABA</name>
<evidence type="ECO:0000259" key="8">
    <source>
        <dbReference type="PROSITE" id="PS51032"/>
    </source>
</evidence>
<evidence type="ECO:0000256" key="6">
    <source>
        <dbReference type="ARBA" id="ARBA00024343"/>
    </source>
</evidence>
<sequence>MSTTSPSPSALFEIPDWDMSHTAFCYQSFITTTINNNNNQSQSQSQAPATENKNKKKKKEENSVKKKLEEHVDDGNNNNNKGRRTSYIGVRKRPWGKFAAEIRDTTRNGTRVWLGTFENAEDAALAYDQAAFSMRGYNAVLNFPFQRVKDSLQGIQYGCSSSSSSTSPALVLKERNYIKRKLLSSKNNKNKKRESESSSSVSEESSSSTTNNNSGVMVFEDLGAEYLEQLLSISDQTS</sequence>
<dbReference type="PRINTS" id="PR00367">
    <property type="entry name" value="ETHRSPELEMNT"/>
</dbReference>
<feature type="region of interest" description="Disordered" evidence="7">
    <location>
        <begin position="183"/>
        <end position="215"/>
    </location>
</feature>
<keyword evidence="4" id="KW-0804">Transcription</keyword>
<keyword evidence="10" id="KW-1185">Reference proteome</keyword>
<dbReference type="Gene3D" id="3.30.730.10">
    <property type="entry name" value="AP2/ERF domain"/>
    <property type="match status" value="1"/>
</dbReference>
<dbReference type="InterPro" id="IPR044808">
    <property type="entry name" value="ERF_plant"/>
</dbReference>
<dbReference type="SUPFAM" id="SSF54171">
    <property type="entry name" value="DNA-binding domain"/>
    <property type="match status" value="1"/>
</dbReference>
<feature type="domain" description="AP2/ERF" evidence="8">
    <location>
        <begin position="86"/>
        <end position="144"/>
    </location>
</feature>
<comment type="caution">
    <text evidence="9">The sequence shown here is derived from an EMBL/GenBank/DDBJ whole genome shotgun (WGS) entry which is preliminary data.</text>
</comment>
<dbReference type="InterPro" id="IPR016177">
    <property type="entry name" value="DNA-bd_dom_sf"/>
</dbReference>
<dbReference type="EMBL" id="JASCZI010090622">
    <property type="protein sequence ID" value="MED6142765.1"/>
    <property type="molecule type" value="Genomic_DNA"/>
</dbReference>
<dbReference type="InterPro" id="IPR036955">
    <property type="entry name" value="AP2/ERF_dom_sf"/>
</dbReference>
<keyword evidence="3" id="KW-0238">DNA-binding</keyword>
<evidence type="ECO:0000256" key="3">
    <source>
        <dbReference type="ARBA" id="ARBA00023125"/>
    </source>
</evidence>
<dbReference type="SMART" id="SM00380">
    <property type="entry name" value="AP2"/>
    <property type="match status" value="1"/>
</dbReference>
<gene>
    <name evidence="9" type="ORF">PIB30_000325</name>
</gene>
<organism evidence="9 10">
    <name type="scientific">Stylosanthes scabra</name>
    <dbReference type="NCBI Taxonomy" id="79078"/>
    <lineage>
        <taxon>Eukaryota</taxon>
        <taxon>Viridiplantae</taxon>
        <taxon>Streptophyta</taxon>
        <taxon>Embryophyta</taxon>
        <taxon>Tracheophyta</taxon>
        <taxon>Spermatophyta</taxon>
        <taxon>Magnoliopsida</taxon>
        <taxon>eudicotyledons</taxon>
        <taxon>Gunneridae</taxon>
        <taxon>Pentapetalae</taxon>
        <taxon>rosids</taxon>
        <taxon>fabids</taxon>
        <taxon>Fabales</taxon>
        <taxon>Fabaceae</taxon>
        <taxon>Papilionoideae</taxon>
        <taxon>50 kb inversion clade</taxon>
        <taxon>dalbergioids sensu lato</taxon>
        <taxon>Dalbergieae</taxon>
        <taxon>Pterocarpus clade</taxon>
        <taxon>Stylosanthes</taxon>
    </lineage>
</organism>
<dbReference type="Pfam" id="PF00847">
    <property type="entry name" value="AP2"/>
    <property type="match status" value="1"/>
</dbReference>
<dbReference type="Proteomes" id="UP001341840">
    <property type="component" value="Unassembled WGS sequence"/>
</dbReference>
<feature type="compositionally biased region" description="Basic residues" evidence="7">
    <location>
        <begin position="183"/>
        <end position="192"/>
    </location>
</feature>
<feature type="region of interest" description="Disordered" evidence="7">
    <location>
        <begin position="37"/>
        <end position="85"/>
    </location>
</feature>
<dbReference type="CDD" id="cd00018">
    <property type="entry name" value="AP2"/>
    <property type="match status" value="1"/>
</dbReference>
<evidence type="ECO:0000256" key="2">
    <source>
        <dbReference type="ARBA" id="ARBA00023015"/>
    </source>
</evidence>
<comment type="similarity">
    <text evidence="6">Belongs to the AP2/ERF transcription factor family. ERF subfamily.</text>
</comment>
<evidence type="ECO:0000256" key="5">
    <source>
        <dbReference type="ARBA" id="ARBA00023242"/>
    </source>
</evidence>
<protein>
    <recommendedName>
        <fullName evidence="8">AP2/ERF domain-containing protein</fullName>
    </recommendedName>
</protein>